<reference evidence="2 3" key="1">
    <citation type="submission" date="2019-04" db="EMBL/GenBank/DDBJ databases">
        <title>The sequence and de novo assembly of Takifugu bimaculatus genome using PacBio and Hi-C technologies.</title>
        <authorList>
            <person name="Xu P."/>
            <person name="Liu B."/>
            <person name="Zhou Z."/>
        </authorList>
    </citation>
    <scope>NUCLEOTIDE SEQUENCE [LARGE SCALE GENOMIC DNA]</scope>
    <source>
        <strain evidence="2">TB-2018</strain>
        <tissue evidence="2">Muscle</tissue>
    </source>
</reference>
<gene>
    <name evidence="2" type="ORF">fugu_015906</name>
</gene>
<accession>A0A4Z2BVK0</accession>
<organism evidence="2 3">
    <name type="scientific">Takifugu bimaculatus</name>
    <dbReference type="NCBI Taxonomy" id="433685"/>
    <lineage>
        <taxon>Eukaryota</taxon>
        <taxon>Metazoa</taxon>
        <taxon>Chordata</taxon>
        <taxon>Craniata</taxon>
        <taxon>Vertebrata</taxon>
        <taxon>Euteleostomi</taxon>
        <taxon>Actinopterygii</taxon>
        <taxon>Neopterygii</taxon>
        <taxon>Teleostei</taxon>
        <taxon>Neoteleostei</taxon>
        <taxon>Acanthomorphata</taxon>
        <taxon>Eupercaria</taxon>
        <taxon>Tetraodontiformes</taxon>
        <taxon>Tetradontoidea</taxon>
        <taxon>Tetraodontidae</taxon>
        <taxon>Takifugu</taxon>
    </lineage>
</organism>
<evidence type="ECO:0000313" key="3">
    <source>
        <dbReference type="Proteomes" id="UP000516260"/>
    </source>
</evidence>
<protein>
    <submittedName>
        <fullName evidence="2">Uncharacterized protein</fullName>
    </submittedName>
</protein>
<keyword evidence="3" id="KW-1185">Reference proteome</keyword>
<feature type="compositionally biased region" description="Basic and acidic residues" evidence="1">
    <location>
        <begin position="1"/>
        <end position="18"/>
    </location>
</feature>
<dbReference type="EMBL" id="SWLE01000009">
    <property type="protein sequence ID" value="TNM96245.1"/>
    <property type="molecule type" value="Genomic_DNA"/>
</dbReference>
<dbReference type="AlphaFoldDB" id="A0A4Z2BVK0"/>
<dbReference type="Proteomes" id="UP000516260">
    <property type="component" value="Chromosome 17"/>
</dbReference>
<sequence>MSVSTSKKEQRSLKEHQPLPKVQEPLYSFSTLTKLPSHVKISQPDSNLPTSCCSTALPKPVPIFTRADQQESDVFLGQRFEWIICQQSQCWEFCKRQIQPL</sequence>
<evidence type="ECO:0000256" key="1">
    <source>
        <dbReference type="SAM" id="MobiDB-lite"/>
    </source>
</evidence>
<comment type="caution">
    <text evidence="2">The sequence shown here is derived from an EMBL/GenBank/DDBJ whole genome shotgun (WGS) entry which is preliminary data.</text>
</comment>
<proteinExistence type="predicted"/>
<name>A0A4Z2BVK0_9TELE</name>
<evidence type="ECO:0000313" key="2">
    <source>
        <dbReference type="EMBL" id="TNM96245.1"/>
    </source>
</evidence>
<feature type="region of interest" description="Disordered" evidence="1">
    <location>
        <begin position="1"/>
        <end position="22"/>
    </location>
</feature>